<keyword evidence="1" id="KW-0732">Signal</keyword>
<evidence type="ECO:0000313" key="3">
    <source>
        <dbReference type="Proteomes" id="UP001568894"/>
    </source>
</evidence>
<keyword evidence="3" id="KW-1185">Reference proteome</keyword>
<evidence type="ECO:0000313" key="2">
    <source>
        <dbReference type="EMBL" id="MEZ7515505.1"/>
    </source>
</evidence>
<proteinExistence type="predicted"/>
<dbReference type="SUPFAM" id="SSF52266">
    <property type="entry name" value="SGNH hydrolase"/>
    <property type="match status" value="1"/>
</dbReference>
<dbReference type="InterPro" id="IPR036514">
    <property type="entry name" value="SGNH_hydro_sf"/>
</dbReference>
<comment type="caution">
    <text evidence="2">The sequence shown here is derived from an EMBL/GenBank/DDBJ whole genome shotgun (WGS) entry which is preliminary data.</text>
</comment>
<evidence type="ECO:0008006" key="4">
    <source>
        <dbReference type="Google" id="ProtNLM"/>
    </source>
</evidence>
<feature type="signal peptide" evidence="1">
    <location>
        <begin position="1"/>
        <end position="18"/>
    </location>
</feature>
<dbReference type="EMBL" id="JASMRN010000006">
    <property type="protein sequence ID" value="MEZ7515505.1"/>
    <property type="molecule type" value="Genomic_DNA"/>
</dbReference>
<name>A0ABV4KCX8_9FLAO</name>
<dbReference type="Proteomes" id="UP001568894">
    <property type="component" value="Unassembled WGS sequence"/>
</dbReference>
<dbReference type="RefSeq" id="WP_371569951.1">
    <property type="nucleotide sequence ID" value="NZ_JASMRN010000006.1"/>
</dbReference>
<reference evidence="2 3" key="1">
    <citation type="submission" date="2023-05" db="EMBL/GenBank/DDBJ databases">
        <title>Adaptations of aquatic viruses from atmosphere-close ecosystems of the Central Arctic Ocean.</title>
        <authorList>
            <person name="Rahlff J."/>
            <person name="Holmfeldt K."/>
        </authorList>
    </citation>
    <scope>NUCLEOTIDE SEQUENCE [LARGE SCALE GENOMIC DNA]</scope>
    <source>
        <strain evidence="2 3">Arc14</strain>
    </source>
</reference>
<gene>
    <name evidence="2" type="ORF">QO192_09465</name>
</gene>
<sequence length="298" mass="34459">MTRLILIIFLCANISSYAQESSTFDDKHFIEYLTNSLKNNDVNIENKNAFLKESSNYWNDRKLDYNLHPENYEKAMSLFHENQEKFKEIVSAANNKMNNRIEDAIKNFQNLDDRNTFSKNSILFVGSSSIAGWKTSISFPEFYIINRGIGGMNMTEIIQHYEILIKKHSPSVIVIYCDIDIEQGKSPEIAVNAFKELTRKIKGDLPKTSILLLSMKPAMIDDFIGRNIRKNKMITNELLLKFSEKENNIQFVDLASPMLNVDGKLKTDIFINDGMHLNKLGYEIWNPIIRNILLELTK</sequence>
<accession>A0ABV4KCX8</accession>
<dbReference type="Gene3D" id="3.40.50.1110">
    <property type="entry name" value="SGNH hydrolase"/>
    <property type="match status" value="1"/>
</dbReference>
<feature type="chain" id="PRO_5046240022" description="SGNH hydrolase-type esterase domain-containing protein" evidence="1">
    <location>
        <begin position="19"/>
        <end position="298"/>
    </location>
</feature>
<evidence type="ECO:0000256" key="1">
    <source>
        <dbReference type="SAM" id="SignalP"/>
    </source>
</evidence>
<organism evidence="2 3">
    <name type="scientific">Flavobacterium frigidarium</name>
    <dbReference type="NCBI Taxonomy" id="99286"/>
    <lineage>
        <taxon>Bacteria</taxon>
        <taxon>Pseudomonadati</taxon>
        <taxon>Bacteroidota</taxon>
        <taxon>Flavobacteriia</taxon>
        <taxon>Flavobacteriales</taxon>
        <taxon>Flavobacteriaceae</taxon>
        <taxon>Flavobacterium</taxon>
    </lineage>
</organism>
<protein>
    <recommendedName>
        <fullName evidence="4">SGNH hydrolase-type esterase domain-containing protein</fullName>
    </recommendedName>
</protein>